<dbReference type="PANTHER" id="PTHR47199">
    <property type="entry name" value="PHOTOSYSTEM II STABILITY/ASSEMBLY FACTOR HCF136, CHLOROPLASTIC"/>
    <property type="match status" value="1"/>
</dbReference>
<proteinExistence type="predicted"/>
<protein>
    <submittedName>
        <fullName evidence="5">Glycosyl hydrolase</fullName>
    </submittedName>
</protein>
<keyword evidence="3" id="KW-0732">Signal</keyword>
<keyword evidence="5" id="KW-0378">Hydrolase</keyword>
<dbReference type="SUPFAM" id="SSF110296">
    <property type="entry name" value="Oligoxyloglucan reducing end-specific cellobiohydrolase"/>
    <property type="match status" value="1"/>
</dbReference>
<dbReference type="AlphaFoldDB" id="A0A848GAG3"/>
<organism evidence="5 6">
    <name type="scientific">Zoogloea dura</name>
    <dbReference type="NCBI Taxonomy" id="2728840"/>
    <lineage>
        <taxon>Bacteria</taxon>
        <taxon>Pseudomonadati</taxon>
        <taxon>Pseudomonadota</taxon>
        <taxon>Betaproteobacteria</taxon>
        <taxon>Rhodocyclales</taxon>
        <taxon>Zoogloeaceae</taxon>
        <taxon>Zoogloea</taxon>
    </lineage>
</organism>
<dbReference type="GO" id="GO:0009523">
    <property type="term" value="C:photosystem II"/>
    <property type="evidence" value="ECO:0007669"/>
    <property type="project" value="UniProtKB-KW"/>
</dbReference>
<evidence type="ECO:0000256" key="1">
    <source>
        <dbReference type="ARBA" id="ARBA00022531"/>
    </source>
</evidence>
<accession>A0A848GAG3</accession>
<sequence length="345" mass="36012">MNDLTSARAAVATRRCRDALILALFGASLALPAGSAHAAPATEQAARANPHADQAMLLGATRAGSRLVAVGDHGTIILSDDGGKTFRQARQVPVRAMLNAVSFADAKHGWAVGHRGVILATTDGGETWTLQRQDLDKDQPLFSVLFTDAQHGWACGLWSLLLRTDDGGKTWQNVSLPVPPGAKRADRNLYSLFADAKGGLFIAAEQGRVVHSRDGGANWDYLDTGYKGSLWAGAALADGTLLVGGLRGTVLRSTDGGASWARVEVHALSSITSISEWAGKVQLGALDGVSLISTDAARSFQLTQRPDRQPITAVVAHAQGSALFSKSGVLGAEPRGSEPAPGALK</sequence>
<evidence type="ECO:0000259" key="4">
    <source>
        <dbReference type="Pfam" id="PF14870"/>
    </source>
</evidence>
<dbReference type="EMBL" id="JABBGA010000054">
    <property type="protein sequence ID" value="NML29137.1"/>
    <property type="molecule type" value="Genomic_DNA"/>
</dbReference>
<keyword evidence="6" id="KW-1185">Reference proteome</keyword>
<evidence type="ECO:0000313" key="6">
    <source>
        <dbReference type="Proteomes" id="UP000580043"/>
    </source>
</evidence>
<reference evidence="5 6" key="1">
    <citation type="submission" date="2020-04" db="EMBL/GenBank/DDBJ databases">
        <title>Zoogloea sp. G-4-1-14 isolated from soil.</title>
        <authorList>
            <person name="Dahal R.H."/>
        </authorList>
    </citation>
    <scope>NUCLEOTIDE SEQUENCE [LARGE SCALE GENOMIC DNA]</scope>
    <source>
        <strain evidence="5 6">G-4-1-14</strain>
    </source>
</reference>
<keyword evidence="1" id="KW-0602">Photosynthesis</keyword>
<keyword evidence="2" id="KW-0604">Photosystem II</keyword>
<feature type="domain" description="Photosynthesis system II assembly factor Ycf48/Hcf136-like" evidence="4">
    <location>
        <begin position="90"/>
        <end position="176"/>
    </location>
</feature>
<evidence type="ECO:0000313" key="5">
    <source>
        <dbReference type="EMBL" id="NML29137.1"/>
    </source>
</evidence>
<name>A0A848GAG3_9RHOO</name>
<dbReference type="RefSeq" id="WP_169148627.1">
    <property type="nucleotide sequence ID" value="NZ_JABBGA010000054.1"/>
</dbReference>
<dbReference type="GO" id="GO:0015979">
    <property type="term" value="P:photosynthesis"/>
    <property type="evidence" value="ECO:0007669"/>
    <property type="project" value="UniProtKB-KW"/>
</dbReference>
<dbReference type="InterPro" id="IPR015943">
    <property type="entry name" value="WD40/YVTN_repeat-like_dom_sf"/>
</dbReference>
<feature type="chain" id="PRO_5032547708" evidence="3">
    <location>
        <begin position="39"/>
        <end position="345"/>
    </location>
</feature>
<dbReference type="Pfam" id="PF14870">
    <property type="entry name" value="PSII_BNR"/>
    <property type="match status" value="1"/>
</dbReference>
<dbReference type="Proteomes" id="UP000580043">
    <property type="component" value="Unassembled WGS sequence"/>
</dbReference>
<dbReference type="Gene3D" id="2.130.10.10">
    <property type="entry name" value="YVTN repeat-like/Quinoprotein amine dehydrogenase"/>
    <property type="match status" value="2"/>
</dbReference>
<gene>
    <name evidence="5" type="ORF">HHL15_25670</name>
</gene>
<dbReference type="PANTHER" id="PTHR47199:SF2">
    <property type="entry name" value="PHOTOSYSTEM II STABILITY_ASSEMBLY FACTOR HCF136, CHLOROPLASTIC"/>
    <property type="match status" value="1"/>
</dbReference>
<dbReference type="GO" id="GO:0016787">
    <property type="term" value="F:hydrolase activity"/>
    <property type="evidence" value="ECO:0007669"/>
    <property type="project" value="UniProtKB-KW"/>
</dbReference>
<dbReference type="InterPro" id="IPR028203">
    <property type="entry name" value="PSII_CF48-like_dom"/>
</dbReference>
<dbReference type="CDD" id="cd15482">
    <property type="entry name" value="Sialidase_non-viral"/>
    <property type="match status" value="1"/>
</dbReference>
<comment type="caution">
    <text evidence="5">The sequence shown here is derived from an EMBL/GenBank/DDBJ whole genome shotgun (WGS) entry which is preliminary data.</text>
</comment>
<evidence type="ECO:0000256" key="3">
    <source>
        <dbReference type="SAM" id="SignalP"/>
    </source>
</evidence>
<evidence type="ECO:0000256" key="2">
    <source>
        <dbReference type="ARBA" id="ARBA00023276"/>
    </source>
</evidence>
<feature type="signal peptide" evidence="3">
    <location>
        <begin position="1"/>
        <end position="38"/>
    </location>
</feature>